<reference evidence="1 2" key="1">
    <citation type="journal article" date="2019" name="Sci. Rep.">
        <title>Orb-weaving spider Araneus ventricosus genome elucidates the spidroin gene catalogue.</title>
        <authorList>
            <person name="Kono N."/>
            <person name="Nakamura H."/>
            <person name="Ohtoshi R."/>
            <person name="Moran D.A.P."/>
            <person name="Shinohara A."/>
            <person name="Yoshida Y."/>
            <person name="Fujiwara M."/>
            <person name="Mori M."/>
            <person name="Tomita M."/>
            <person name="Arakawa K."/>
        </authorList>
    </citation>
    <scope>NUCLEOTIDE SEQUENCE [LARGE SCALE GENOMIC DNA]</scope>
</reference>
<name>A0A4Y2CUE3_ARAVE</name>
<proteinExistence type="predicted"/>
<evidence type="ECO:0000313" key="2">
    <source>
        <dbReference type="Proteomes" id="UP000499080"/>
    </source>
</evidence>
<accession>A0A4Y2CUE3</accession>
<comment type="caution">
    <text evidence="1">The sequence shown here is derived from an EMBL/GenBank/DDBJ whole genome shotgun (WGS) entry which is preliminary data.</text>
</comment>
<dbReference type="Proteomes" id="UP000499080">
    <property type="component" value="Unassembled WGS sequence"/>
</dbReference>
<gene>
    <name evidence="1" type="ORF">AVEN_100732_1</name>
</gene>
<dbReference type="EMBL" id="BGPR01000243">
    <property type="protein sequence ID" value="GBM07536.1"/>
    <property type="molecule type" value="Genomic_DNA"/>
</dbReference>
<protein>
    <submittedName>
        <fullName evidence="1">Uncharacterized protein</fullName>
    </submittedName>
</protein>
<keyword evidence="2" id="KW-1185">Reference proteome</keyword>
<sequence>MNVHRERLTGCPINVPGCRADIDTSAYLSSVNVPLNNDGWVNARIFLLAGLIKDCPHINIKKGFPSICSTLSLLPERLRIHFLVSDN</sequence>
<evidence type="ECO:0000313" key="1">
    <source>
        <dbReference type="EMBL" id="GBM07536.1"/>
    </source>
</evidence>
<organism evidence="1 2">
    <name type="scientific">Araneus ventricosus</name>
    <name type="common">Orbweaver spider</name>
    <name type="synonym">Epeira ventricosa</name>
    <dbReference type="NCBI Taxonomy" id="182803"/>
    <lineage>
        <taxon>Eukaryota</taxon>
        <taxon>Metazoa</taxon>
        <taxon>Ecdysozoa</taxon>
        <taxon>Arthropoda</taxon>
        <taxon>Chelicerata</taxon>
        <taxon>Arachnida</taxon>
        <taxon>Araneae</taxon>
        <taxon>Araneomorphae</taxon>
        <taxon>Entelegynae</taxon>
        <taxon>Araneoidea</taxon>
        <taxon>Araneidae</taxon>
        <taxon>Araneus</taxon>
    </lineage>
</organism>
<dbReference type="AlphaFoldDB" id="A0A4Y2CUE3"/>